<feature type="compositionally biased region" description="Basic and acidic residues" evidence="1">
    <location>
        <begin position="64"/>
        <end position="74"/>
    </location>
</feature>
<protein>
    <submittedName>
        <fullName evidence="2">Uncharacterized protein</fullName>
    </submittedName>
</protein>
<feature type="region of interest" description="Disordered" evidence="1">
    <location>
        <begin position="270"/>
        <end position="296"/>
    </location>
</feature>
<evidence type="ECO:0000313" key="2">
    <source>
        <dbReference type="EMBL" id="KAK4535473.1"/>
    </source>
</evidence>
<evidence type="ECO:0000313" key="3">
    <source>
        <dbReference type="Proteomes" id="UP001301350"/>
    </source>
</evidence>
<feature type="region of interest" description="Disordered" evidence="1">
    <location>
        <begin position="392"/>
        <end position="428"/>
    </location>
</feature>
<dbReference type="AlphaFoldDB" id="A0AAV9IUF0"/>
<name>A0AAV9IUF0_CYACA</name>
<feature type="region of interest" description="Disordered" evidence="1">
    <location>
        <begin position="1"/>
        <end position="80"/>
    </location>
</feature>
<organism evidence="2 3">
    <name type="scientific">Cyanidium caldarium</name>
    <name type="common">Red alga</name>
    <dbReference type="NCBI Taxonomy" id="2771"/>
    <lineage>
        <taxon>Eukaryota</taxon>
        <taxon>Rhodophyta</taxon>
        <taxon>Bangiophyceae</taxon>
        <taxon>Cyanidiales</taxon>
        <taxon>Cyanidiaceae</taxon>
        <taxon>Cyanidium</taxon>
    </lineage>
</organism>
<keyword evidence="3" id="KW-1185">Reference proteome</keyword>
<sequence>MATRPDHDGNAYEREASGNASRTEVSSGGRGGRPANHAPTRPARSLERRRRRHGWRFRHRLAGRTRDGRGDRAQAADVSSTSSPLLVWAPPPLVRRENAEGVFFGALNEIRHANDGAVLRLDLSRCGVTLRKAEALGGAIGKAARKRRLGGVALDLSQNSLDANSLHAFVEALLAPTPLRPATSTVMAGSCGDATTSVEALRGLFLSLDLQGCDLEDAPVDRVEGTMRPTAEPLLRLLLSVACERLERCVLDSSRGLSERSAELLVRGLAEAKTPPTDPAGNAVNPATDARPSPPRRVLRAHSMYPESALRTLHDVAQAVAREGAAPREEPHDSQAAGAEGATTSTDPTTACFALGGSTWVLQTDVPARPPEVLTASTTDAKAPAETVEISGQAGIESASDGASDSFDDELLGESSASSRSGPDADADKDELSQALLDLHLGAGEASLSTPVNDCLERVLESLNKHLGIDSTAAAGMPADALGTGMERANGGGGGGSSLFEGGIFSRLLSARSVDRSTSAAANVDEATAGENAPVAADTSQYDTETPLEKLPAPLRAVLQHLEVMEAAVTAACPDASSPRETQWGGVLERPVSMCQYLYACILQRLVQTRCAAVDDALRQRRSVNACLAWLVQHPWSNMLHARIIEMVVGVAEDQRWKAAEEGGEGYRVPGAQLYGLVAFGDENALLLAGATKAPTTAAAERRWCVTRALYEGAVRNTEWRASQTAAAPKRPPRHPSLACMPHLAEALRMLEADAQQDAQVQRALQSDRFYRQLGEVDGGAALSALRQLAADRDRTLCGPKPMRPRPGEGGERGSASIFIDWSSLLAALKRTQHGN</sequence>
<accession>A0AAV9IUF0</accession>
<evidence type="ECO:0000256" key="1">
    <source>
        <dbReference type="SAM" id="MobiDB-lite"/>
    </source>
</evidence>
<reference evidence="2 3" key="1">
    <citation type="submission" date="2022-07" db="EMBL/GenBank/DDBJ databases">
        <title>Genome-wide signatures of adaptation to extreme environments.</title>
        <authorList>
            <person name="Cho C.H."/>
            <person name="Yoon H.S."/>
        </authorList>
    </citation>
    <scope>NUCLEOTIDE SEQUENCE [LARGE SCALE GENOMIC DNA]</scope>
    <source>
        <strain evidence="2 3">DBV 063 E5</strain>
    </source>
</reference>
<proteinExistence type="predicted"/>
<feature type="compositionally biased region" description="Basic and acidic residues" evidence="1">
    <location>
        <begin position="1"/>
        <end position="16"/>
    </location>
</feature>
<gene>
    <name evidence="2" type="ORF">CDCA_CDCA05G1498</name>
</gene>
<feature type="compositionally biased region" description="Basic residues" evidence="1">
    <location>
        <begin position="47"/>
        <end position="63"/>
    </location>
</feature>
<feature type="region of interest" description="Disordered" evidence="1">
    <location>
        <begin position="322"/>
        <end position="350"/>
    </location>
</feature>
<dbReference type="Proteomes" id="UP001301350">
    <property type="component" value="Unassembled WGS sequence"/>
</dbReference>
<dbReference type="EMBL" id="JANCYW010000005">
    <property type="protein sequence ID" value="KAK4535473.1"/>
    <property type="molecule type" value="Genomic_DNA"/>
</dbReference>
<comment type="caution">
    <text evidence="2">The sequence shown here is derived from an EMBL/GenBank/DDBJ whole genome shotgun (WGS) entry which is preliminary data.</text>
</comment>